<dbReference type="InterPro" id="IPR050482">
    <property type="entry name" value="Sensor_HK_TwoCompSys"/>
</dbReference>
<dbReference type="GO" id="GO:0046983">
    <property type="term" value="F:protein dimerization activity"/>
    <property type="evidence" value="ECO:0007669"/>
    <property type="project" value="InterPro"/>
</dbReference>
<evidence type="ECO:0000259" key="11">
    <source>
        <dbReference type="PROSITE" id="PS50109"/>
    </source>
</evidence>
<dbReference type="SMART" id="SM00387">
    <property type="entry name" value="HATPase_c"/>
    <property type="match status" value="1"/>
</dbReference>
<feature type="transmembrane region" description="Helical" evidence="10">
    <location>
        <begin position="336"/>
        <end position="355"/>
    </location>
</feature>
<evidence type="ECO:0000256" key="5">
    <source>
        <dbReference type="ARBA" id="ARBA00022741"/>
    </source>
</evidence>
<keyword evidence="10" id="KW-0472">Membrane</keyword>
<reference evidence="13" key="1">
    <citation type="submission" date="2014-11" db="EMBL/GenBank/DDBJ databases">
        <title>Genome sequencing of Roseivirga sp. D-25.</title>
        <authorList>
            <person name="Selvaratnam C."/>
            <person name="Thevarajoo S."/>
            <person name="Goh K.M."/>
            <person name="Eee R."/>
            <person name="Chan K.-G."/>
            <person name="Chong C.S."/>
        </authorList>
    </citation>
    <scope>NUCLEOTIDE SEQUENCE [LARGE SCALE GENOMIC DNA]</scope>
    <source>
        <strain evidence="13">D-25</strain>
    </source>
</reference>
<keyword evidence="9" id="KW-0802">TPR repeat</keyword>
<keyword evidence="6" id="KW-0418">Kinase</keyword>
<dbReference type="AlphaFoldDB" id="A0A0L8AJU5"/>
<protein>
    <recommendedName>
        <fullName evidence="2">histidine kinase</fullName>
        <ecNumber evidence="2">2.7.13.3</ecNumber>
    </recommendedName>
</protein>
<dbReference type="GO" id="GO:0000155">
    <property type="term" value="F:phosphorelay sensor kinase activity"/>
    <property type="evidence" value="ECO:0007669"/>
    <property type="project" value="InterPro"/>
</dbReference>
<dbReference type="Gene3D" id="1.25.40.10">
    <property type="entry name" value="Tetratricopeptide repeat domain"/>
    <property type="match status" value="2"/>
</dbReference>
<dbReference type="GO" id="GO:0016020">
    <property type="term" value="C:membrane"/>
    <property type="evidence" value="ECO:0007669"/>
    <property type="project" value="InterPro"/>
</dbReference>
<dbReference type="InterPro" id="IPR036890">
    <property type="entry name" value="HATPase_C_sf"/>
</dbReference>
<dbReference type="InterPro" id="IPR005467">
    <property type="entry name" value="His_kinase_dom"/>
</dbReference>
<dbReference type="Pfam" id="PF07730">
    <property type="entry name" value="HisKA_3"/>
    <property type="match status" value="1"/>
</dbReference>
<dbReference type="PROSITE" id="PS50109">
    <property type="entry name" value="HIS_KIN"/>
    <property type="match status" value="1"/>
</dbReference>
<evidence type="ECO:0000256" key="2">
    <source>
        <dbReference type="ARBA" id="ARBA00012438"/>
    </source>
</evidence>
<evidence type="ECO:0000256" key="3">
    <source>
        <dbReference type="ARBA" id="ARBA00022553"/>
    </source>
</evidence>
<keyword evidence="13" id="KW-1185">Reference proteome</keyword>
<dbReference type="PANTHER" id="PTHR24421:SF10">
    <property type="entry name" value="NITRATE_NITRITE SENSOR PROTEIN NARQ"/>
    <property type="match status" value="1"/>
</dbReference>
<keyword evidence="8" id="KW-0902">Two-component regulatory system</keyword>
<dbReference type="InterPro" id="IPR019734">
    <property type="entry name" value="TPR_rpt"/>
</dbReference>
<gene>
    <name evidence="12" type="ORF">OB69_09925</name>
</gene>
<accession>A0A0L8AJU5</accession>
<dbReference type="SMART" id="SM00028">
    <property type="entry name" value="TPR"/>
    <property type="match status" value="3"/>
</dbReference>
<dbReference type="InterPro" id="IPR011990">
    <property type="entry name" value="TPR-like_helical_dom_sf"/>
</dbReference>
<feature type="domain" description="Histidine kinase" evidence="11">
    <location>
        <begin position="380"/>
        <end position="569"/>
    </location>
</feature>
<dbReference type="Gene3D" id="3.30.565.10">
    <property type="entry name" value="Histidine kinase-like ATPase, C-terminal domain"/>
    <property type="match status" value="1"/>
</dbReference>
<evidence type="ECO:0000256" key="8">
    <source>
        <dbReference type="ARBA" id="ARBA00023012"/>
    </source>
</evidence>
<dbReference type="CDD" id="cd16917">
    <property type="entry name" value="HATPase_UhpB-NarQ-NarX-like"/>
    <property type="match status" value="1"/>
</dbReference>
<evidence type="ECO:0000256" key="4">
    <source>
        <dbReference type="ARBA" id="ARBA00022679"/>
    </source>
</evidence>
<evidence type="ECO:0000256" key="7">
    <source>
        <dbReference type="ARBA" id="ARBA00022840"/>
    </source>
</evidence>
<dbReference type="EMBL" id="JSVA01000010">
    <property type="protein sequence ID" value="KOF02634.1"/>
    <property type="molecule type" value="Genomic_DNA"/>
</dbReference>
<evidence type="ECO:0000256" key="10">
    <source>
        <dbReference type="SAM" id="Phobius"/>
    </source>
</evidence>
<evidence type="ECO:0000256" key="1">
    <source>
        <dbReference type="ARBA" id="ARBA00000085"/>
    </source>
</evidence>
<comment type="caution">
    <text evidence="12">The sequence shown here is derived from an EMBL/GenBank/DDBJ whole genome shotgun (WGS) entry which is preliminary data.</text>
</comment>
<evidence type="ECO:0000256" key="9">
    <source>
        <dbReference type="PROSITE-ProRule" id="PRU00339"/>
    </source>
</evidence>
<keyword evidence="5" id="KW-0547">Nucleotide-binding</keyword>
<keyword evidence="10" id="KW-0812">Transmembrane</keyword>
<proteinExistence type="predicted"/>
<dbReference type="PATRIC" id="fig|1566026.4.peg.267"/>
<keyword evidence="10" id="KW-1133">Transmembrane helix</keyword>
<evidence type="ECO:0000313" key="12">
    <source>
        <dbReference type="EMBL" id="KOF02634.1"/>
    </source>
</evidence>
<evidence type="ECO:0000256" key="6">
    <source>
        <dbReference type="ARBA" id="ARBA00022777"/>
    </source>
</evidence>
<dbReference type="Pfam" id="PF02518">
    <property type="entry name" value="HATPase_c"/>
    <property type="match status" value="1"/>
</dbReference>
<dbReference type="InterPro" id="IPR003594">
    <property type="entry name" value="HATPase_dom"/>
</dbReference>
<dbReference type="InterPro" id="IPR011712">
    <property type="entry name" value="Sig_transdc_His_kin_sub3_dim/P"/>
</dbReference>
<dbReference type="SUPFAM" id="SSF48452">
    <property type="entry name" value="TPR-like"/>
    <property type="match status" value="1"/>
</dbReference>
<keyword evidence="4" id="KW-0808">Transferase</keyword>
<sequence length="570" mass="64901">MVITPFLSFGQSQKTDSLKENYTQNKQPSTAIELAEIFTLTNTDSALYFLQQVDKTSLSEVDRIHFEKVKGRFFTVTSQYDSAVLIYTGLLRILEGKPEHIRLEADILDNIGGVYLTLRENDQSLDFINRAKKIREENRLASELYKSHYSLGNFLFRTGKSREAVDNYRKSFALLNQKSDINFQANLNYMMGTAYNILKQNDSSIYFLLKAKTIYDQTNQVVSQINTANSIAQAMINEQRFSEAIPLLENNIKLLASNGDWQKYMAAYSQLSKAYEGLEDYKNALAYQKLRYDTVVGFLAKQRTESVAKITEDYRTDKQLDEAEETAIWATQRAKIFGGITIALIMLLIISYLLFSRTIQRKKLENLRAMVLGEENERKRVAKDLHDGIGVLLTSIKMRLSNFEDKVEDKDAFQNSLGQIDNACSEVRRISHNMVPASLSKLGLEEAMLDLFDNVTASSQIEIQEKLSYEVGDFEESSEVLIYRVIQELVNNTLKYAQASSIQIEMKKIKDEYIIEYKDNGVGFDKTKIKNGLGLKSIASRIDILKGKLTFDSTEGNGVSFKINIPLQHG</sequence>
<dbReference type="Gene3D" id="1.20.5.1930">
    <property type="match status" value="1"/>
</dbReference>
<comment type="catalytic activity">
    <reaction evidence="1">
        <text>ATP + protein L-histidine = ADP + protein N-phospho-L-histidine.</text>
        <dbReference type="EC" id="2.7.13.3"/>
    </reaction>
</comment>
<dbReference type="GO" id="GO:0005524">
    <property type="term" value="F:ATP binding"/>
    <property type="evidence" value="ECO:0007669"/>
    <property type="project" value="UniProtKB-KW"/>
</dbReference>
<name>A0A0L8AJU5_9BACT</name>
<dbReference type="SUPFAM" id="SSF55874">
    <property type="entry name" value="ATPase domain of HSP90 chaperone/DNA topoisomerase II/histidine kinase"/>
    <property type="match status" value="1"/>
</dbReference>
<organism evidence="12 13">
    <name type="scientific">Roseivirga seohaensis subsp. aquiponti</name>
    <dbReference type="NCBI Taxonomy" id="1566026"/>
    <lineage>
        <taxon>Bacteria</taxon>
        <taxon>Pseudomonadati</taxon>
        <taxon>Bacteroidota</taxon>
        <taxon>Cytophagia</taxon>
        <taxon>Cytophagales</taxon>
        <taxon>Roseivirgaceae</taxon>
        <taxon>Roseivirga</taxon>
    </lineage>
</organism>
<dbReference type="PANTHER" id="PTHR24421">
    <property type="entry name" value="NITRATE/NITRITE SENSOR PROTEIN NARX-RELATED"/>
    <property type="match status" value="1"/>
</dbReference>
<dbReference type="Proteomes" id="UP000036908">
    <property type="component" value="Unassembled WGS sequence"/>
</dbReference>
<feature type="repeat" description="TPR" evidence="9">
    <location>
        <begin position="105"/>
        <end position="138"/>
    </location>
</feature>
<keyword evidence="7" id="KW-0067">ATP-binding</keyword>
<dbReference type="EC" id="2.7.13.3" evidence="2"/>
<dbReference type="PROSITE" id="PS50005">
    <property type="entry name" value="TPR"/>
    <property type="match status" value="1"/>
</dbReference>
<keyword evidence="3" id="KW-0597">Phosphoprotein</keyword>
<evidence type="ECO:0000313" key="13">
    <source>
        <dbReference type="Proteomes" id="UP000036908"/>
    </source>
</evidence>